<dbReference type="Gene3D" id="3.30.450.50">
    <property type="entry name" value="Longin domain"/>
    <property type="match status" value="1"/>
</dbReference>
<dbReference type="InterPro" id="IPR002110">
    <property type="entry name" value="Ankyrin_rpt"/>
</dbReference>
<evidence type="ECO:0000256" key="3">
    <source>
        <dbReference type="PROSITE-ProRule" id="PRU00023"/>
    </source>
</evidence>
<dbReference type="Gene3D" id="1.25.40.20">
    <property type="entry name" value="Ankyrin repeat-containing domain"/>
    <property type="match status" value="1"/>
</dbReference>
<dbReference type="InterPro" id="IPR036770">
    <property type="entry name" value="Ankyrin_rpt-contain_sf"/>
</dbReference>
<comment type="caution">
    <text evidence="5">The sequence shown here is derived from an EMBL/GenBank/DDBJ whole genome shotgun (WGS) entry which is preliminary data.</text>
</comment>
<keyword evidence="1" id="KW-0677">Repeat</keyword>
<evidence type="ECO:0000256" key="4">
    <source>
        <dbReference type="SAM" id="MobiDB-lite"/>
    </source>
</evidence>
<feature type="compositionally biased region" description="Low complexity" evidence="4">
    <location>
        <begin position="264"/>
        <end position="274"/>
    </location>
</feature>
<feature type="compositionally biased region" description="Polar residues" evidence="4">
    <location>
        <begin position="302"/>
        <end position="313"/>
    </location>
</feature>
<evidence type="ECO:0000256" key="2">
    <source>
        <dbReference type="ARBA" id="ARBA00023043"/>
    </source>
</evidence>
<dbReference type="PROSITE" id="PS50088">
    <property type="entry name" value="ANK_REPEAT"/>
    <property type="match status" value="4"/>
</dbReference>
<name>A0A0M0J5X6_9EUKA</name>
<dbReference type="SUPFAM" id="SSF48403">
    <property type="entry name" value="Ankyrin repeat"/>
    <property type="match status" value="1"/>
</dbReference>
<dbReference type="Pfam" id="PF13637">
    <property type="entry name" value="Ank_4"/>
    <property type="match status" value="1"/>
</dbReference>
<feature type="repeat" description="ANK" evidence="3">
    <location>
        <begin position="103"/>
        <end position="135"/>
    </location>
</feature>
<dbReference type="OrthoDB" id="1577640at2759"/>
<dbReference type="PANTHER" id="PTHR24171">
    <property type="entry name" value="ANKYRIN REPEAT DOMAIN-CONTAINING PROTEIN 39-RELATED"/>
    <property type="match status" value="1"/>
</dbReference>
<feature type="region of interest" description="Disordered" evidence="4">
    <location>
        <begin position="359"/>
        <end position="389"/>
    </location>
</feature>
<keyword evidence="2 3" id="KW-0040">ANK repeat</keyword>
<keyword evidence="6" id="KW-1185">Reference proteome</keyword>
<evidence type="ECO:0000313" key="5">
    <source>
        <dbReference type="EMBL" id="KOO21623.1"/>
    </source>
</evidence>
<proteinExistence type="predicted"/>
<dbReference type="SMART" id="SM00248">
    <property type="entry name" value="ANK"/>
    <property type="match status" value="5"/>
</dbReference>
<dbReference type="EMBL" id="JWZX01003347">
    <property type="protein sequence ID" value="KOO21623.1"/>
    <property type="molecule type" value="Genomic_DNA"/>
</dbReference>
<evidence type="ECO:0000313" key="6">
    <source>
        <dbReference type="Proteomes" id="UP000037460"/>
    </source>
</evidence>
<dbReference type="PROSITE" id="PS50297">
    <property type="entry name" value="ANK_REP_REGION"/>
    <property type="match status" value="3"/>
</dbReference>
<reference evidence="6" key="1">
    <citation type="journal article" date="2015" name="PLoS Genet.">
        <title>Genome Sequence and Transcriptome Analyses of Chrysochromulina tobin: Metabolic Tools for Enhanced Algal Fitness in the Prominent Order Prymnesiales (Haptophyceae).</title>
        <authorList>
            <person name="Hovde B.T."/>
            <person name="Deodato C.R."/>
            <person name="Hunsperger H.M."/>
            <person name="Ryken S.A."/>
            <person name="Yost W."/>
            <person name="Jha R.K."/>
            <person name="Patterson J."/>
            <person name="Monnat R.J. Jr."/>
            <person name="Barlow S.B."/>
            <person name="Starkenburg S.R."/>
            <person name="Cattolico R.A."/>
        </authorList>
    </citation>
    <scope>NUCLEOTIDE SEQUENCE</scope>
    <source>
        <strain evidence="6">CCMP291</strain>
    </source>
</reference>
<feature type="repeat" description="ANK" evidence="3">
    <location>
        <begin position="202"/>
        <end position="234"/>
    </location>
</feature>
<dbReference type="AlphaFoldDB" id="A0A0M0J5X6"/>
<feature type="repeat" description="ANK" evidence="3">
    <location>
        <begin position="169"/>
        <end position="201"/>
    </location>
</feature>
<organism evidence="5 6">
    <name type="scientific">Chrysochromulina tobinii</name>
    <dbReference type="NCBI Taxonomy" id="1460289"/>
    <lineage>
        <taxon>Eukaryota</taxon>
        <taxon>Haptista</taxon>
        <taxon>Haptophyta</taxon>
        <taxon>Prymnesiophyceae</taxon>
        <taxon>Prymnesiales</taxon>
        <taxon>Chrysochromulinaceae</taxon>
        <taxon>Chrysochromulina</taxon>
    </lineage>
</organism>
<protein>
    <submittedName>
        <fullName evidence="5">Uncharacterized protein</fullName>
    </submittedName>
</protein>
<feature type="region of interest" description="Disordered" evidence="4">
    <location>
        <begin position="262"/>
        <end position="313"/>
    </location>
</feature>
<feature type="compositionally biased region" description="Basic residues" evidence="4">
    <location>
        <begin position="275"/>
        <end position="286"/>
    </location>
</feature>
<dbReference type="Proteomes" id="UP000037460">
    <property type="component" value="Unassembled WGS sequence"/>
</dbReference>
<accession>A0A0M0J5X6</accession>
<gene>
    <name evidence="5" type="ORF">Ctob_001784</name>
</gene>
<dbReference type="Pfam" id="PF12796">
    <property type="entry name" value="Ank_2"/>
    <property type="match status" value="1"/>
</dbReference>
<sequence length="528" mass="54829">MLQGHALKWVKSVSGANISPAQVGLAFSGSGAAAVPSAETRARPERGVSILDKLIDSFGGGKDGVPVQFRPMNPLCDAAEQGNLPVLTQLVSTGTDVNMTGENGNSALAFACANGHADCTALLISKGAQANQRSSLGNAPLHAAAWADSLKCIRILVDAQADVDLKSFSGATPLHVAIQGGREAALAALLSFGASRTLKDGNGKTPMQLALSMGHTECVSVLKQSQAESEARERVRLCAEREVAEKRANAAAEALLRELELEEAASSGTQSKSGKASKKKAAKKAAKAAELLSPALPAPTRMRSSAQHPTQTPRAVLPHALEEAAAVNESAVEEDLGAIDDQASEDEDAAMACALLGQRSGGRKARNHQRGGQASVRLNGISPSDAVASPSGEVLVEHRARSGNADEIAARILRRLTREGTAAGRRSFSMPEQGFTFRIAWGAGGGQAFVCMERGVGEPGAWRLLGRMRQRWEQRFGPGATAVSAHAASPFASVLAEVCARPEAAADGGGAEDELSVVNQQLEQIDPA</sequence>
<feature type="repeat" description="ANK" evidence="3">
    <location>
        <begin position="136"/>
        <end position="168"/>
    </location>
</feature>
<evidence type="ECO:0000256" key="1">
    <source>
        <dbReference type="ARBA" id="ARBA00022737"/>
    </source>
</evidence>